<accession>A0ABN1U1S4</accession>
<dbReference type="InterPro" id="IPR000172">
    <property type="entry name" value="GMC_OxRdtase_N"/>
</dbReference>
<comment type="caution">
    <text evidence="6">The sequence shown here is derived from an EMBL/GenBank/DDBJ whole genome shotgun (WGS) entry which is preliminary data.</text>
</comment>
<feature type="domain" description="Glucose-methanol-choline oxidoreductase N-terminal" evidence="5">
    <location>
        <begin position="395"/>
        <end position="409"/>
    </location>
</feature>
<dbReference type="Gene3D" id="3.50.50.60">
    <property type="entry name" value="FAD/NAD(P)-binding domain"/>
    <property type="match status" value="2"/>
</dbReference>
<evidence type="ECO:0000256" key="4">
    <source>
        <dbReference type="ARBA" id="ARBA00023002"/>
    </source>
</evidence>
<dbReference type="PROSITE" id="PS00624">
    <property type="entry name" value="GMC_OXRED_2"/>
    <property type="match status" value="1"/>
</dbReference>
<name>A0ABN1U1S4_9ACTN</name>
<comment type="similarity">
    <text evidence="1">Belongs to the GMC oxidoreductase family.</text>
</comment>
<organism evidence="6 7">
    <name type="scientific">Nocardioides dubius</name>
    <dbReference type="NCBI Taxonomy" id="317019"/>
    <lineage>
        <taxon>Bacteria</taxon>
        <taxon>Bacillati</taxon>
        <taxon>Actinomycetota</taxon>
        <taxon>Actinomycetes</taxon>
        <taxon>Propionibacteriales</taxon>
        <taxon>Nocardioidaceae</taxon>
        <taxon>Nocardioides</taxon>
    </lineage>
</organism>
<dbReference type="RefSeq" id="WP_343996530.1">
    <property type="nucleotide sequence ID" value="NZ_BAAALG010000014.1"/>
</dbReference>
<proteinExistence type="inferred from homology"/>
<dbReference type="Pfam" id="PF05199">
    <property type="entry name" value="GMC_oxred_C"/>
    <property type="match status" value="1"/>
</dbReference>
<dbReference type="SUPFAM" id="SSF51905">
    <property type="entry name" value="FAD/NAD(P)-binding domain"/>
    <property type="match status" value="1"/>
</dbReference>
<dbReference type="Pfam" id="PF13618">
    <property type="entry name" value="Gluconate_2-dh3"/>
    <property type="match status" value="1"/>
</dbReference>
<dbReference type="Proteomes" id="UP001501581">
    <property type="component" value="Unassembled WGS sequence"/>
</dbReference>
<dbReference type="InterPro" id="IPR003953">
    <property type="entry name" value="FAD-dep_OxRdtase_2_FAD-bd"/>
</dbReference>
<dbReference type="Pfam" id="PF00732">
    <property type="entry name" value="GMC_oxred_N"/>
    <property type="match status" value="1"/>
</dbReference>
<evidence type="ECO:0000256" key="1">
    <source>
        <dbReference type="ARBA" id="ARBA00010790"/>
    </source>
</evidence>
<dbReference type="InterPro" id="IPR027056">
    <property type="entry name" value="Gluconate_2DH_su3"/>
</dbReference>
<protein>
    <submittedName>
        <fullName evidence="6">GMC family oxidoreductase</fullName>
    </submittedName>
</protein>
<evidence type="ECO:0000313" key="6">
    <source>
        <dbReference type="EMBL" id="GAA1112950.1"/>
    </source>
</evidence>
<evidence type="ECO:0000256" key="2">
    <source>
        <dbReference type="ARBA" id="ARBA00022630"/>
    </source>
</evidence>
<dbReference type="PANTHER" id="PTHR46056">
    <property type="entry name" value="LONG-CHAIN-ALCOHOL OXIDASE"/>
    <property type="match status" value="1"/>
</dbReference>
<reference evidence="6 7" key="1">
    <citation type="journal article" date="2019" name="Int. J. Syst. Evol. Microbiol.">
        <title>The Global Catalogue of Microorganisms (GCM) 10K type strain sequencing project: providing services to taxonomists for standard genome sequencing and annotation.</title>
        <authorList>
            <consortium name="The Broad Institute Genomics Platform"/>
            <consortium name="The Broad Institute Genome Sequencing Center for Infectious Disease"/>
            <person name="Wu L."/>
            <person name="Ma J."/>
        </authorList>
    </citation>
    <scope>NUCLEOTIDE SEQUENCE [LARGE SCALE GENOMIC DNA]</scope>
    <source>
        <strain evidence="6 7">JCM 13008</strain>
    </source>
</reference>
<dbReference type="PANTHER" id="PTHR46056:SF12">
    <property type="entry name" value="LONG-CHAIN-ALCOHOL OXIDASE"/>
    <property type="match status" value="1"/>
</dbReference>
<keyword evidence="2" id="KW-0285">Flavoprotein</keyword>
<dbReference type="InterPro" id="IPR036188">
    <property type="entry name" value="FAD/NAD-bd_sf"/>
</dbReference>
<evidence type="ECO:0000313" key="7">
    <source>
        <dbReference type="Proteomes" id="UP001501581"/>
    </source>
</evidence>
<gene>
    <name evidence="6" type="ORF">GCM10009668_38480</name>
</gene>
<dbReference type="Pfam" id="PF00890">
    <property type="entry name" value="FAD_binding_2"/>
    <property type="match status" value="1"/>
</dbReference>
<evidence type="ECO:0000256" key="3">
    <source>
        <dbReference type="ARBA" id="ARBA00022827"/>
    </source>
</evidence>
<keyword evidence="7" id="KW-1185">Reference proteome</keyword>
<dbReference type="EMBL" id="BAAALG010000014">
    <property type="protein sequence ID" value="GAA1112950.1"/>
    <property type="molecule type" value="Genomic_DNA"/>
</dbReference>
<keyword evidence="4" id="KW-0560">Oxidoreductase</keyword>
<evidence type="ECO:0000259" key="5">
    <source>
        <dbReference type="PROSITE" id="PS00624"/>
    </source>
</evidence>
<sequence length="653" mass="68534">MSPTPSPSERELAAAALIADVMVPGSGAVPSASQLGVPELMLRLAGRNPREADRRQLAMLLRAWDTRAAGLALGTRGRRFSELDPAAREQVLLGLASSRVPQKRALFSALRFGIMVAAYATPGPTGHSPLWDEVGYDAPFGVRPDAGPRPLAPLRFTDDTELSADVVVVGSGAGGGTAAGALAAAGLDVVVLEAGEYHDDADFDGSELTAFSTFYAPAPQSSVEGQIALMAGYGVGGGTVVNYTTSFRTPDDVREEWAGLGATQFAEQEYADSLDAVCARLGVNTDHDAIAPRDAKLQAGLEALGWHVDAMPRNVKGCDQGVECGRCGMGCRLGAKQSTAKTWLVDAAQAGARIVVGARAMRVTQALGRADGVEAVTVSGHRLTVRARAVVVAAGAIQTPALLRRSGLGNPNIGRHLRLHPATAVWARYDEDVLPWTGSLQSRFSQQDRDLDGNGYGVIYETAPITVAFGAAFVPWHGGAAHAERMRQLRTLAPMVVIDRDRDSGEVRVGKDGEPVVHYRLSQRDTAHLHRGIVNAARIAEASGALEIFSTHQRPVGYAPGRHGSIATFEADALAAGYDPGRVGLAALHIMGSARMGGAPEMSALNPDGEVWELPGLVVADGSCFPTASGVNPMISIEAIAHMNARRLAARLS</sequence>
<keyword evidence="3" id="KW-0274">FAD</keyword>
<dbReference type="InterPro" id="IPR007867">
    <property type="entry name" value="GMC_OxRtase_C"/>
</dbReference>